<dbReference type="AlphaFoldDB" id="A0AAN7T600"/>
<proteinExistence type="predicted"/>
<keyword evidence="2" id="KW-1185">Reference proteome</keyword>
<evidence type="ECO:0008006" key="3">
    <source>
        <dbReference type="Google" id="ProtNLM"/>
    </source>
</evidence>
<sequence length="371" mass="42389">MPLSVHTTTHPLAYRIEANLTKPVNQSVFGLVFYGRADRVRILNCYLERNLVEQGGWLDEVHFVRNTENATDLAYLDELLRKHSRYKIIDINSTLASEVNDRYKAAWRQLQRDTIYVKIDDDVVWLADDAIPRMVSRKFNQDDYLVVSASVINSPLMSKVHLDAGAYHPYLPAHATSTPKKVLARLTKGKASGRTSWQYNQYPIWEGPSNYTLHDDDSSNSSFPVWLRLPEENLNKTPAQGIEYNSWGSSWSSWRIAAQSHLSLLENLYHGNTSLYFSNLDEEVWFTQPDRLSVNVIAIFSNDILDNMPDDAFDDEEWLTVTLPGQQGKRVGVETRALAAHFAFGAQSQVESTDILARYQDRARQMACLKI</sequence>
<comment type="caution">
    <text evidence="1">The sequence shown here is derived from an EMBL/GenBank/DDBJ whole genome shotgun (WGS) entry which is preliminary data.</text>
</comment>
<evidence type="ECO:0000313" key="2">
    <source>
        <dbReference type="Proteomes" id="UP001309876"/>
    </source>
</evidence>
<gene>
    <name evidence="1" type="ORF">LTR05_000339</name>
</gene>
<protein>
    <recommendedName>
        <fullName evidence="3">Glycosyltransferase</fullName>
    </recommendedName>
</protein>
<accession>A0AAN7T600</accession>
<organism evidence="1 2">
    <name type="scientific">Lithohypha guttulata</name>
    <dbReference type="NCBI Taxonomy" id="1690604"/>
    <lineage>
        <taxon>Eukaryota</taxon>
        <taxon>Fungi</taxon>
        <taxon>Dikarya</taxon>
        <taxon>Ascomycota</taxon>
        <taxon>Pezizomycotina</taxon>
        <taxon>Eurotiomycetes</taxon>
        <taxon>Chaetothyriomycetidae</taxon>
        <taxon>Chaetothyriales</taxon>
        <taxon>Trichomeriaceae</taxon>
        <taxon>Lithohypha</taxon>
    </lineage>
</organism>
<reference evidence="1 2" key="1">
    <citation type="submission" date="2023-08" db="EMBL/GenBank/DDBJ databases">
        <title>Black Yeasts Isolated from many extreme environments.</title>
        <authorList>
            <person name="Coleine C."/>
            <person name="Stajich J.E."/>
            <person name="Selbmann L."/>
        </authorList>
    </citation>
    <scope>NUCLEOTIDE SEQUENCE [LARGE SCALE GENOMIC DNA]</scope>
    <source>
        <strain evidence="1 2">CCFEE 5910</strain>
    </source>
</reference>
<name>A0AAN7T600_9EURO</name>
<dbReference type="EMBL" id="JAVRRJ010000001">
    <property type="protein sequence ID" value="KAK5090169.1"/>
    <property type="molecule type" value="Genomic_DNA"/>
</dbReference>
<dbReference type="Proteomes" id="UP001309876">
    <property type="component" value="Unassembled WGS sequence"/>
</dbReference>
<evidence type="ECO:0000313" key="1">
    <source>
        <dbReference type="EMBL" id="KAK5090169.1"/>
    </source>
</evidence>